<organism evidence="2 3">
    <name type="scientific">Candidatus Methylacidithermus pantelleriae</name>
    <dbReference type="NCBI Taxonomy" id="2744239"/>
    <lineage>
        <taxon>Bacteria</taxon>
        <taxon>Pseudomonadati</taxon>
        <taxon>Verrucomicrobiota</taxon>
        <taxon>Methylacidiphilae</taxon>
        <taxon>Methylacidiphilales</taxon>
        <taxon>Methylacidiphilaceae</taxon>
        <taxon>Candidatus Methylacidithermus</taxon>
    </lineage>
</organism>
<feature type="transmembrane region" description="Helical" evidence="1">
    <location>
        <begin position="146"/>
        <end position="164"/>
    </location>
</feature>
<proteinExistence type="predicted"/>
<keyword evidence="1" id="KW-0812">Transmembrane</keyword>
<dbReference type="RefSeq" id="WP_174582714.1">
    <property type="nucleotide sequence ID" value="NZ_CAJNOB010000002.1"/>
</dbReference>
<feature type="transmembrane region" description="Helical" evidence="1">
    <location>
        <begin position="75"/>
        <end position="97"/>
    </location>
</feature>
<gene>
    <name evidence="2" type="ORF">MPNT_100066</name>
</gene>
<reference evidence="2" key="1">
    <citation type="submission" date="2021-02" db="EMBL/GenBank/DDBJ databases">
        <authorList>
            <person name="Cremers G."/>
            <person name="Picone N."/>
        </authorList>
    </citation>
    <scope>NUCLEOTIDE SEQUENCE</scope>
    <source>
        <strain evidence="2">PQ17</strain>
    </source>
</reference>
<feature type="transmembrane region" description="Helical" evidence="1">
    <location>
        <begin position="31"/>
        <end position="54"/>
    </location>
</feature>
<dbReference type="AlphaFoldDB" id="A0A8J2BKY8"/>
<accession>A0A8J2BKY8</accession>
<feature type="transmembrane region" description="Helical" evidence="1">
    <location>
        <begin position="231"/>
        <end position="250"/>
    </location>
</feature>
<keyword evidence="1" id="KW-1133">Transmembrane helix</keyword>
<feature type="transmembrane region" description="Helical" evidence="1">
    <location>
        <begin position="117"/>
        <end position="134"/>
    </location>
</feature>
<feature type="transmembrane region" description="Helical" evidence="1">
    <location>
        <begin position="257"/>
        <end position="275"/>
    </location>
</feature>
<evidence type="ECO:0000256" key="1">
    <source>
        <dbReference type="SAM" id="Phobius"/>
    </source>
</evidence>
<feature type="transmembrane region" description="Helical" evidence="1">
    <location>
        <begin position="205"/>
        <end position="225"/>
    </location>
</feature>
<evidence type="ECO:0000313" key="2">
    <source>
        <dbReference type="EMBL" id="CAF0691498.1"/>
    </source>
</evidence>
<comment type="caution">
    <text evidence="2">The sequence shown here is derived from an EMBL/GenBank/DDBJ whole genome shotgun (WGS) entry which is preliminary data.</text>
</comment>
<protein>
    <submittedName>
        <fullName evidence="2">Uncharacterized protein</fullName>
    </submittedName>
</protein>
<dbReference type="Proteomes" id="UP000663859">
    <property type="component" value="Unassembled WGS sequence"/>
</dbReference>
<evidence type="ECO:0000313" key="3">
    <source>
        <dbReference type="Proteomes" id="UP000663859"/>
    </source>
</evidence>
<name>A0A8J2BKY8_9BACT</name>
<feature type="transmembrane region" description="Helical" evidence="1">
    <location>
        <begin position="176"/>
        <end position="198"/>
    </location>
</feature>
<keyword evidence="1" id="KW-0472">Membrane</keyword>
<sequence length="434" mass="50529">MVTTIGIWCGLAVAEGLLSSAIEKGVFGVILALWFFPFYRAIDQLVVLVGLWVATRWQMDANRSQATWAGLFTGWAAWVGRNHGLYALVAFGILFWVGRKAEQPREGWEAAINFSRGVVLGYLPMLLALVWVPGYWERNLYFMERLLLLGSTNLALPVPWPWRVSWPRLWNEVPDYAMAWLFVFLPFFFILVWVWFLLQKSKKTFAPSFLPSLAFGLPYLHYIYSRADREHLALGVFPFLVAVPALLNTLSGNRRRLGMWLALGVLLVWSAWATWPENAWLQYSLSREQFFPYRVGKDQLWLPRQEGELIQKMYLLPLANSGQKNDTLIAPYGPGFYVLLGKKSPVWEIYYLFPDFAWSQDETWRKLERENVRWMLFERKSLDGKEAETRMNETHPLLWRRIQESFAEVFPSPLGKAARLFERKERIFGLAVQP</sequence>
<dbReference type="EMBL" id="CAJNOB010000002">
    <property type="protein sequence ID" value="CAF0691498.1"/>
    <property type="molecule type" value="Genomic_DNA"/>
</dbReference>
<keyword evidence="3" id="KW-1185">Reference proteome</keyword>